<dbReference type="Pfam" id="PF13191">
    <property type="entry name" value="AAA_16"/>
    <property type="match status" value="1"/>
</dbReference>
<evidence type="ECO:0000259" key="1">
    <source>
        <dbReference type="Pfam" id="PF13191"/>
    </source>
</evidence>
<dbReference type="SUPFAM" id="SSF52540">
    <property type="entry name" value="P-loop containing nucleoside triphosphate hydrolases"/>
    <property type="match status" value="1"/>
</dbReference>
<proteinExistence type="predicted"/>
<name>A0A3B8WMC9_MARNT</name>
<dbReference type="AlphaFoldDB" id="A0A3B8WMC9"/>
<dbReference type="InterPro" id="IPR027417">
    <property type="entry name" value="P-loop_NTPase"/>
</dbReference>
<gene>
    <name evidence="2" type="ORF">DCF82_13440</name>
</gene>
<organism evidence="2 3">
    <name type="scientific">Marinobacter nauticus</name>
    <name type="common">Marinobacter hydrocarbonoclasticus</name>
    <name type="synonym">Marinobacter aquaeolei</name>
    <dbReference type="NCBI Taxonomy" id="2743"/>
    <lineage>
        <taxon>Bacteria</taxon>
        <taxon>Pseudomonadati</taxon>
        <taxon>Pseudomonadota</taxon>
        <taxon>Gammaproteobacteria</taxon>
        <taxon>Pseudomonadales</taxon>
        <taxon>Marinobacteraceae</taxon>
        <taxon>Marinobacter</taxon>
    </lineage>
</organism>
<comment type="caution">
    <text evidence="2">The sequence shown here is derived from an EMBL/GenBank/DDBJ whole genome shotgun (WGS) entry which is preliminary data.</text>
</comment>
<dbReference type="Proteomes" id="UP000261325">
    <property type="component" value="Unassembled WGS sequence"/>
</dbReference>
<dbReference type="EMBL" id="DLYI01000176">
    <property type="protein sequence ID" value="HAC28798.1"/>
    <property type="molecule type" value="Genomic_DNA"/>
</dbReference>
<evidence type="ECO:0000313" key="3">
    <source>
        <dbReference type="Proteomes" id="UP000261325"/>
    </source>
</evidence>
<reference evidence="2 3" key="1">
    <citation type="journal article" date="2018" name="Nat. Biotechnol.">
        <title>A standardized bacterial taxonomy based on genome phylogeny substantially revises the tree of life.</title>
        <authorList>
            <person name="Parks D.H."/>
            <person name="Chuvochina M."/>
            <person name="Waite D.W."/>
            <person name="Rinke C."/>
            <person name="Skarshewski A."/>
            <person name="Chaumeil P.A."/>
            <person name="Hugenholtz P."/>
        </authorList>
    </citation>
    <scope>NUCLEOTIDE SEQUENCE [LARGE SCALE GENOMIC DNA]</scope>
    <source>
        <strain evidence="2">UBA9049</strain>
    </source>
</reference>
<sequence length="206" mass="23243">MPFVLVSAPAGFGKTTLVSQWLEQEKPVHAWLTLDQRDNAPALFWNAVASALTRVNPRFAIRESTLLSALEPGAAVDPITMLINRLADYSRTWQAPSRLILVLDDFHLLDQPALLEQVRRFIDFAPGFLRIVCISRLDPPIRTAQLLARQQMVRLGPEVLRFDLALTRKFVQARRTDLSEDQMLQLHQRTGGWPAALQLSALSENP</sequence>
<protein>
    <submittedName>
        <fullName evidence="2">AAA family ATPase</fullName>
    </submittedName>
</protein>
<evidence type="ECO:0000313" key="2">
    <source>
        <dbReference type="EMBL" id="HAC28798.1"/>
    </source>
</evidence>
<feature type="non-terminal residue" evidence="2">
    <location>
        <position position="206"/>
    </location>
</feature>
<dbReference type="InterPro" id="IPR041664">
    <property type="entry name" value="AAA_16"/>
</dbReference>
<dbReference type="Gene3D" id="3.40.50.300">
    <property type="entry name" value="P-loop containing nucleotide triphosphate hydrolases"/>
    <property type="match status" value="1"/>
</dbReference>
<feature type="domain" description="Orc1-like AAA ATPase" evidence="1">
    <location>
        <begin position="2"/>
        <end position="111"/>
    </location>
</feature>
<accession>A0A3B8WMC9</accession>